<keyword evidence="4" id="KW-1185">Reference proteome</keyword>
<gene>
    <name evidence="3" type="ORF">H5993_06925</name>
</gene>
<feature type="region of interest" description="Disordered" evidence="1">
    <location>
        <begin position="26"/>
        <end position="60"/>
    </location>
</feature>
<evidence type="ECO:0000256" key="2">
    <source>
        <dbReference type="SAM" id="SignalP"/>
    </source>
</evidence>
<accession>A0ABS2EPQ2</accession>
<keyword evidence="2" id="KW-0732">Signal</keyword>
<proteinExistence type="predicted"/>
<feature type="signal peptide" evidence="2">
    <location>
        <begin position="1"/>
        <end position="19"/>
    </location>
</feature>
<dbReference type="EMBL" id="JACJJQ010000032">
    <property type="protein sequence ID" value="MBM6754487.1"/>
    <property type="molecule type" value="Genomic_DNA"/>
</dbReference>
<dbReference type="PROSITE" id="PS51257">
    <property type="entry name" value="PROKAR_LIPOPROTEIN"/>
    <property type="match status" value="1"/>
</dbReference>
<sequence length="267" mass="28824">MRKNLKVMLGTVAITTLLAGCGQATTSKKAANSSSTPKVSKTTGQKQSRHQSSQTKENVTTVTDGSLLKSAASVAPASYNVATKTLTTNRLVANTTSSNPIQKSNLVVTATSQTAKATQASKSNQTVVAPEKTDPQVTLATDQLSQNQKFGLYVWYTSKEITNEALPTTERPISVTAMNESSVLAPLPNGTNNTYYQVYGSTADNGEWVNYYAQGKDVAGVDPSVYVYHQNQWQQYQVGNMVQTANQQNAGNYVNQLANNVQMHDER</sequence>
<organism evidence="3 4">
    <name type="scientific">Limosilactobacillus alvi</name>
    <dbReference type="NCBI Taxonomy" id="990412"/>
    <lineage>
        <taxon>Bacteria</taxon>
        <taxon>Bacillati</taxon>
        <taxon>Bacillota</taxon>
        <taxon>Bacilli</taxon>
        <taxon>Lactobacillales</taxon>
        <taxon>Lactobacillaceae</taxon>
        <taxon>Limosilactobacillus</taxon>
    </lineage>
</organism>
<evidence type="ECO:0000313" key="3">
    <source>
        <dbReference type="EMBL" id="MBM6754487.1"/>
    </source>
</evidence>
<name>A0ABS2EPQ2_9LACO</name>
<reference evidence="3 4" key="1">
    <citation type="journal article" date="2021" name="Sci. Rep.">
        <title>The distribution of antibiotic resistance genes in chicken gut microbiota commensals.</title>
        <authorList>
            <person name="Juricova H."/>
            <person name="Matiasovicova J."/>
            <person name="Kubasova T."/>
            <person name="Cejkova D."/>
            <person name="Rychlik I."/>
        </authorList>
    </citation>
    <scope>NUCLEOTIDE SEQUENCE [LARGE SCALE GENOMIC DNA]</scope>
    <source>
        <strain evidence="3 4">An810</strain>
    </source>
</reference>
<feature type="compositionally biased region" description="Polar residues" evidence="1">
    <location>
        <begin position="39"/>
        <end position="60"/>
    </location>
</feature>
<comment type="caution">
    <text evidence="3">The sequence shown here is derived from an EMBL/GenBank/DDBJ whole genome shotgun (WGS) entry which is preliminary data.</text>
</comment>
<feature type="chain" id="PRO_5046857345" description="Lipoprotein" evidence="2">
    <location>
        <begin position="20"/>
        <end position="267"/>
    </location>
</feature>
<feature type="compositionally biased region" description="Low complexity" evidence="1">
    <location>
        <begin position="26"/>
        <end position="38"/>
    </location>
</feature>
<dbReference type="RefSeq" id="WP_204776775.1">
    <property type="nucleotide sequence ID" value="NZ_JACJJQ010000032.1"/>
</dbReference>
<dbReference type="Proteomes" id="UP000776629">
    <property type="component" value="Unassembled WGS sequence"/>
</dbReference>
<protein>
    <recommendedName>
        <fullName evidence="5">Lipoprotein</fullName>
    </recommendedName>
</protein>
<evidence type="ECO:0000256" key="1">
    <source>
        <dbReference type="SAM" id="MobiDB-lite"/>
    </source>
</evidence>
<evidence type="ECO:0008006" key="5">
    <source>
        <dbReference type="Google" id="ProtNLM"/>
    </source>
</evidence>
<evidence type="ECO:0000313" key="4">
    <source>
        <dbReference type="Proteomes" id="UP000776629"/>
    </source>
</evidence>